<sequence length="234" mass="26200">MTEFLTSPGFLSPYGTFGADVSSVMAWFFTILFVYGWQQARKGRGQRHHLVTLWGMIAMLAYFTIYYLARGLGALSVEGKEGFGGPDWVYDTIFSPILLIHIIVISLGLVLAIYMIILGYRSSRKDNENRELIIGPLKVSSKTLKRILFGSAAVLGLIAVIRGGPLGRVMVWVSCFLIIAIMLILERTIERLLPDGATRHRKIGTFTMVLYVIALITSTATYVMLYYIYPVIET</sequence>
<keyword evidence="1" id="KW-0812">Transmembrane</keyword>
<dbReference type="EMBL" id="UOGF01000110">
    <property type="protein sequence ID" value="VAX33515.1"/>
    <property type="molecule type" value="Genomic_DNA"/>
</dbReference>
<feature type="transmembrane region" description="Helical" evidence="1">
    <location>
        <begin position="169"/>
        <end position="185"/>
    </location>
</feature>
<dbReference type="InterPro" id="IPR007352">
    <property type="entry name" value="DUF420"/>
</dbReference>
<evidence type="ECO:0008006" key="3">
    <source>
        <dbReference type="Google" id="ProtNLM"/>
    </source>
</evidence>
<dbReference type="PANTHER" id="PTHR37692:SF1">
    <property type="entry name" value="DUF420 DOMAIN-CONTAINING PROTEIN"/>
    <property type="match status" value="1"/>
</dbReference>
<dbReference type="AlphaFoldDB" id="A0A3B1DP71"/>
<proteinExistence type="predicted"/>
<evidence type="ECO:0000256" key="1">
    <source>
        <dbReference type="SAM" id="Phobius"/>
    </source>
</evidence>
<dbReference type="PANTHER" id="PTHR37692">
    <property type="entry name" value="HYPOTHETICAL MEMBRANE SPANNING PROTEIN"/>
    <property type="match status" value="1"/>
</dbReference>
<feature type="transmembrane region" description="Helical" evidence="1">
    <location>
        <begin position="14"/>
        <end position="37"/>
    </location>
</feature>
<keyword evidence="1" id="KW-1133">Transmembrane helix</keyword>
<dbReference type="Pfam" id="PF04238">
    <property type="entry name" value="DUF420"/>
    <property type="match status" value="1"/>
</dbReference>
<gene>
    <name evidence="2" type="ORF">MNBD_NITROSPIRAE01-989</name>
</gene>
<feature type="transmembrane region" description="Helical" evidence="1">
    <location>
        <begin position="206"/>
        <end position="229"/>
    </location>
</feature>
<accession>A0A3B1DP71</accession>
<organism evidence="2">
    <name type="scientific">hydrothermal vent metagenome</name>
    <dbReference type="NCBI Taxonomy" id="652676"/>
    <lineage>
        <taxon>unclassified sequences</taxon>
        <taxon>metagenomes</taxon>
        <taxon>ecological metagenomes</taxon>
    </lineage>
</organism>
<reference evidence="2" key="1">
    <citation type="submission" date="2018-06" db="EMBL/GenBank/DDBJ databases">
        <authorList>
            <person name="Zhirakovskaya E."/>
        </authorList>
    </citation>
    <scope>NUCLEOTIDE SEQUENCE</scope>
</reference>
<protein>
    <recommendedName>
        <fullName evidence="3">DUF420 domain-containing protein</fullName>
    </recommendedName>
</protein>
<feature type="transmembrane region" description="Helical" evidence="1">
    <location>
        <begin position="49"/>
        <end position="69"/>
    </location>
</feature>
<keyword evidence="1" id="KW-0472">Membrane</keyword>
<feature type="transmembrane region" description="Helical" evidence="1">
    <location>
        <begin position="93"/>
        <end position="120"/>
    </location>
</feature>
<feature type="transmembrane region" description="Helical" evidence="1">
    <location>
        <begin position="147"/>
        <end position="163"/>
    </location>
</feature>
<name>A0A3B1DP71_9ZZZZ</name>
<evidence type="ECO:0000313" key="2">
    <source>
        <dbReference type="EMBL" id="VAX33515.1"/>
    </source>
</evidence>